<dbReference type="PROSITE" id="PS00028">
    <property type="entry name" value="ZINC_FINGER_C2H2_1"/>
    <property type="match status" value="3"/>
</dbReference>
<organism evidence="4">
    <name type="scientific">Medioppia subpectinata</name>
    <dbReference type="NCBI Taxonomy" id="1979941"/>
    <lineage>
        <taxon>Eukaryota</taxon>
        <taxon>Metazoa</taxon>
        <taxon>Ecdysozoa</taxon>
        <taxon>Arthropoda</taxon>
        <taxon>Chelicerata</taxon>
        <taxon>Arachnida</taxon>
        <taxon>Acari</taxon>
        <taxon>Acariformes</taxon>
        <taxon>Sarcoptiformes</taxon>
        <taxon>Oribatida</taxon>
        <taxon>Brachypylina</taxon>
        <taxon>Oppioidea</taxon>
        <taxon>Oppiidae</taxon>
        <taxon>Medioppia</taxon>
    </lineage>
</organism>
<feature type="domain" description="C2H2-type" evidence="3">
    <location>
        <begin position="189"/>
        <end position="219"/>
    </location>
</feature>
<feature type="region of interest" description="Disordered" evidence="2">
    <location>
        <begin position="1"/>
        <end position="34"/>
    </location>
</feature>
<reference evidence="4" key="1">
    <citation type="submission" date="2020-11" db="EMBL/GenBank/DDBJ databases">
        <authorList>
            <person name="Tran Van P."/>
        </authorList>
    </citation>
    <scope>NUCLEOTIDE SEQUENCE</scope>
</reference>
<evidence type="ECO:0000313" key="4">
    <source>
        <dbReference type="EMBL" id="CAD7645124.1"/>
    </source>
</evidence>
<sequence length="371" mass="40143">SGEPIGRSSHVRHQSLSAALDDRQQIPTITTTSPSLRATITTTTTSSPDTQSLNNKRHNDSDYDIVLIGRVPAPKRPARYRSAVDIKPSLIDSIPLVPEIVNKPPVETITLIDAIPMGPEMVNQSPIDIMPVINTSPPEPSIVHNPTLTTTGVQIDIILDSTSGHSSDAREGSDGTDGAPIADNTNTTYGCLETGCRRRFADRPLMYQHMRAVHSSQGFPSWTARTPVPSTVQNPSITRSGAEIEIITLDSEPDVRPAGGTRTAHSTGTSLSGWYACLMSGCDKTFADRIVMYQHMRVVHSTDQFADWTAATAAPGGPPPVANTNGSPSMNPIEFAPRCLTCNKSFELLAIYDEHMRTDHPYSWSAPPQLL</sequence>
<evidence type="ECO:0000256" key="2">
    <source>
        <dbReference type="SAM" id="MobiDB-lite"/>
    </source>
</evidence>
<dbReference type="GO" id="GO:0008270">
    <property type="term" value="F:zinc ion binding"/>
    <property type="evidence" value="ECO:0007669"/>
    <property type="project" value="UniProtKB-KW"/>
</dbReference>
<evidence type="ECO:0000313" key="5">
    <source>
        <dbReference type="Proteomes" id="UP000759131"/>
    </source>
</evidence>
<keyword evidence="1" id="KW-0479">Metal-binding</keyword>
<accession>A0A7R9LRH1</accession>
<dbReference type="EMBL" id="OC887849">
    <property type="protein sequence ID" value="CAD7645124.1"/>
    <property type="molecule type" value="Genomic_DNA"/>
</dbReference>
<keyword evidence="1" id="KW-0862">Zinc</keyword>
<keyword evidence="1" id="KW-0863">Zinc-finger</keyword>
<protein>
    <recommendedName>
        <fullName evidence="3">C2H2-type domain-containing protein</fullName>
    </recommendedName>
</protein>
<dbReference type="AlphaFoldDB" id="A0A7R9LRH1"/>
<name>A0A7R9LRH1_9ACAR</name>
<feature type="non-terminal residue" evidence="4">
    <location>
        <position position="1"/>
    </location>
</feature>
<keyword evidence="5" id="KW-1185">Reference proteome</keyword>
<gene>
    <name evidence="4" type="ORF">OSB1V03_LOCUS20358</name>
</gene>
<dbReference type="Proteomes" id="UP000759131">
    <property type="component" value="Unassembled WGS sequence"/>
</dbReference>
<evidence type="ECO:0000256" key="1">
    <source>
        <dbReference type="PROSITE-ProRule" id="PRU00042"/>
    </source>
</evidence>
<dbReference type="EMBL" id="CAJPIZ010033274">
    <property type="protein sequence ID" value="CAG2120411.1"/>
    <property type="molecule type" value="Genomic_DNA"/>
</dbReference>
<evidence type="ECO:0000259" key="3">
    <source>
        <dbReference type="PROSITE" id="PS50157"/>
    </source>
</evidence>
<dbReference type="PROSITE" id="PS50157">
    <property type="entry name" value="ZINC_FINGER_C2H2_2"/>
    <property type="match status" value="2"/>
</dbReference>
<dbReference type="SMART" id="SM00355">
    <property type="entry name" value="ZnF_C2H2"/>
    <property type="match status" value="3"/>
</dbReference>
<proteinExistence type="predicted"/>
<dbReference type="Gene3D" id="3.30.160.60">
    <property type="entry name" value="Classic Zinc Finger"/>
    <property type="match status" value="1"/>
</dbReference>
<feature type="domain" description="C2H2-type" evidence="3">
    <location>
        <begin position="275"/>
        <end position="305"/>
    </location>
</feature>
<feature type="non-terminal residue" evidence="4">
    <location>
        <position position="371"/>
    </location>
</feature>
<dbReference type="InterPro" id="IPR013087">
    <property type="entry name" value="Znf_C2H2_type"/>
</dbReference>